<keyword evidence="1" id="KW-1133">Transmembrane helix</keyword>
<reference evidence="2 3" key="1">
    <citation type="submission" date="2020-08" db="EMBL/GenBank/DDBJ databases">
        <title>Genomic Encyclopedia of Type Strains, Phase IV (KMG-IV): sequencing the most valuable type-strain genomes for metagenomic binning, comparative biology and taxonomic classification.</title>
        <authorList>
            <person name="Goeker M."/>
        </authorList>
    </citation>
    <scope>NUCLEOTIDE SEQUENCE [LARGE SCALE GENOMIC DNA]</scope>
    <source>
        <strain evidence="2 3">DSM 100397</strain>
    </source>
</reference>
<accession>A0ABR6DL81</accession>
<proteinExistence type="predicted"/>
<feature type="transmembrane region" description="Helical" evidence="1">
    <location>
        <begin position="7"/>
        <end position="24"/>
    </location>
</feature>
<evidence type="ECO:0000256" key="1">
    <source>
        <dbReference type="SAM" id="Phobius"/>
    </source>
</evidence>
<evidence type="ECO:0000313" key="3">
    <source>
        <dbReference type="Proteomes" id="UP000555003"/>
    </source>
</evidence>
<dbReference type="RefSeq" id="WP_182492483.1">
    <property type="nucleotide sequence ID" value="NZ_JACJIS010000001.1"/>
</dbReference>
<name>A0ABR6DL81_9FLAO</name>
<feature type="transmembrane region" description="Helical" evidence="1">
    <location>
        <begin position="135"/>
        <end position="157"/>
    </location>
</feature>
<keyword evidence="3" id="KW-1185">Reference proteome</keyword>
<keyword evidence="1" id="KW-0472">Membrane</keyword>
<dbReference type="EMBL" id="JACJIS010000001">
    <property type="protein sequence ID" value="MBA9072442.1"/>
    <property type="molecule type" value="Genomic_DNA"/>
</dbReference>
<evidence type="ECO:0000313" key="2">
    <source>
        <dbReference type="EMBL" id="MBA9072442.1"/>
    </source>
</evidence>
<comment type="caution">
    <text evidence="2">The sequence shown here is derived from an EMBL/GenBank/DDBJ whole genome shotgun (WGS) entry which is preliminary data.</text>
</comment>
<protein>
    <recommendedName>
        <fullName evidence="4">DUF3592 domain-containing protein</fullName>
    </recommendedName>
</protein>
<organism evidence="2 3">
    <name type="scientific">Flavobacterium gossypii</name>
    <dbReference type="NCBI Taxonomy" id="1646119"/>
    <lineage>
        <taxon>Bacteria</taxon>
        <taxon>Pseudomonadati</taxon>
        <taxon>Bacteroidota</taxon>
        <taxon>Flavobacteriia</taxon>
        <taxon>Flavobacteriales</taxon>
        <taxon>Flavobacteriaceae</taxon>
        <taxon>Flavobacterium</taxon>
    </lineage>
</organism>
<evidence type="ECO:0008006" key="4">
    <source>
        <dbReference type="Google" id="ProtNLM"/>
    </source>
</evidence>
<feature type="transmembrane region" description="Helical" evidence="1">
    <location>
        <begin position="30"/>
        <end position="48"/>
    </location>
</feature>
<dbReference type="Proteomes" id="UP000555003">
    <property type="component" value="Unassembled WGS sequence"/>
</dbReference>
<sequence>MKFIEKYWVVFIIVFAFFAFYKPALVFLQLGSLVLFMGIHYFLFLKHIGKNGIRSVGKILSYEAGNKGGKIPVIGFETLEGQYIKKQPYYYASSDIDLITSFKKNIDRPVAVLYDPLHPENFILAKEKDSNYGSLVLMVFVGTIFIIVSVSSLLGYIKIDF</sequence>
<keyword evidence="1" id="KW-0812">Transmembrane</keyword>
<gene>
    <name evidence="2" type="ORF">GGR22_000568</name>
</gene>